<organism evidence="1 2">
    <name type="scientific">Candidatus Avisuccinivibrio stercorigallinarum</name>
    <dbReference type="NCBI Taxonomy" id="2840704"/>
    <lineage>
        <taxon>Bacteria</taxon>
        <taxon>Pseudomonadati</taxon>
        <taxon>Pseudomonadota</taxon>
        <taxon>Gammaproteobacteria</taxon>
        <taxon>Aeromonadales</taxon>
        <taxon>Succinivibrionaceae</taxon>
        <taxon>Succinivibrionaceae incertae sedis</taxon>
        <taxon>Candidatus Avisuccinivibrio</taxon>
    </lineage>
</organism>
<dbReference type="AlphaFoldDB" id="A0A9D9DBK9"/>
<dbReference type="Proteomes" id="UP000823631">
    <property type="component" value="Unassembled WGS sequence"/>
</dbReference>
<comment type="caution">
    <text evidence="1">The sequence shown here is derived from an EMBL/GenBank/DDBJ whole genome shotgun (WGS) entry which is preliminary data.</text>
</comment>
<reference evidence="1" key="1">
    <citation type="submission" date="2020-10" db="EMBL/GenBank/DDBJ databases">
        <authorList>
            <person name="Gilroy R."/>
        </authorList>
    </citation>
    <scope>NUCLEOTIDE SEQUENCE</scope>
    <source>
        <strain evidence="1">17213</strain>
    </source>
</reference>
<proteinExistence type="predicted"/>
<protein>
    <submittedName>
        <fullName evidence="1">Uncharacterized protein</fullName>
    </submittedName>
</protein>
<dbReference type="EMBL" id="JADINH010000029">
    <property type="protein sequence ID" value="MBO8415111.1"/>
    <property type="molecule type" value="Genomic_DNA"/>
</dbReference>
<name>A0A9D9DBK9_9GAMM</name>
<accession>A0A9D9DBK9</accession>
<evidence type="ECO:0000313" key="2">
    <source>
        <dbReference type="Proteomes" id="UP000823631"/>
    </source>
</evidence>
<gene>
    <name evidence="1" type="ORF">IAB19_01865</name>
</gene>
<evidence type="ECO:0000313" key="1">
    <source>
        <dbReference type="EMBL" id="MBO8415111.1"/>
    </source>
</evidence>
<sequence length="159" mass="17980">MQQHKNNLSLANLRLGAFYIEGMKLIPDGVNPEGNATQLGHLIAGHFELIKDVRGSDSAWGYKRLVVNCTYQITINAKGECRLTSLNICPDGVIVRLTAADLTDFRIDNIYTLADLSERCQNSIQLNQIYDFVDQDLFARYLRSRRELLLNYVELKAAS</sequence>
<reference evidence="1" key="2">
    <citation type="journal article" date="2021" name="PeerJ">
        <title>Extensive microbial diversity within the chicken gut microbiome revealed by metagenomics and culture.</title>
        <authorList>
            <person name="Gilroy R."/>
            <person name="Ravi A."/>
            <person name="Getino M."/>
            <person name="Pursley I."/>
            <person name="Horton D.L."/>
            <person name="Alikhan N.F."/>
            <person name="Baker D."/>
            <person name="Gharbi K."/>
            <person name="Hall N."/>
            <person name="Watson M."/>
            <person name="Adriaenssens E.M."/>
            <person name="Foster-Nyarko E."/>
            <person name="Jarju S."/>
            <person name="Secka A."/>
            <person name="Antonio M."/>
            <person name="Oren A."/>
            <person name="Chaudhuri R.R."/>
            <person name="La Ragione R."/>
            <person name="Hildebrand F."/>
            <person name="Pallen M.J."/>
        </authorList>
    </citation>
    <scope>NUCLEOTIDE SEQUENCE</scope>
    <source>
        <strain evidence="1">17213</strain>
    </source>
</reference>